<feature type="coiled-coil region" evidence="1">
    <location>
        <begin position="274"/>
        <end position="301"/>
    </location>
</feature>
<evidence type="ECO:0000313" key="4">
    <source>
        <dbReference type="Proteomes" id="UP001175228"/>
    </source>
</evidence>
<reference evidence="3" key="1">
    <citation type="submission" date="2023-06" db="EMBL/GenBank/DDBJ databases">
        <authorList>
            <consortium name="Lawrence Berkeley National Laboratory"/>
            <person name="Ahrendt S."/>
            <person name="Sahu N."/>
            <person name="Indic B."/>
            <person name="Wong-Bajracharya J."/>
            <person name="Merenyi Z."/>
            <person name="Ke H.-M."/>
            <person name="Monk M."/>
            <person name="Kocsube S."/>
            <person name="Drula E."/>
            <person name="Lipzen A."/>
            <person name="Balint B."/>
            <person name="Henrissat B."/>
            <person name="Andreopoulos B."/>
            <person name="Martin F.M."/>
            <person name="Harder C.B."/>
            <person name="Rigling D."/>
            <person name="Ford K.L."/>
            <person name="Foster G.D."/>
            <person name="Pangilinan J."/>
            <person name="Papanicolaou A."/>
            <person name="Barry K."/>
            <person name="LaButti K."/>
            <person name="Viragh M."/>
            <person name="Koriabine M."/>
            <person name="Yan M."/>
            <person name="Riley R."/>
            <person name="Champramary S."/>
            <person name="Plett K.L."/>
            <person name="Tsai I.J."/>
            <person name="Slot J."/>
            <person name="Sipos G."/>
            <person name="Plett J."/>
            <person name="Nagy L.G."/>
            <person name="Grigoriev I.V."/>
        </authorList>
    </citation>
    <scope>NUCLEOTIDE SEQUENCE</scope>
    <source>
        <strain evidence="3">HWK02</strain>
    </source>
</reference>
<gene>
    <name evidence="3" type="ORF">EDD18DRAFT_1107280</name>
</gene>
<feature type="region of interest" description="Disordered" evidence="2">
    <location>
        <begin position="216"/>
        <end position="243"/>
    </location>
</feature>
<dbReference type="EMBL" id="JAUEPU010000021">
    <property type="protein sequence ID" value="KAK0494252.1"/>
    <property type="molecule type" value="Genomic_DNA"/>
</dbReference>
<evidence type="ECO:0000256" key="2">
    <source>
        <dbReference type="SAM" id="MobiDB-lite"/>
    </source>
</evidence>
<organism evidence="3 4">
    <name type="scientific">Armillaria luteobubalina</name>
    <dbReference type="NCBI Taxonomy" id="153913"/>
    <lineage>
        <taxon>Eukaryota</taxon>
        <taxon>Fungi</taxon>
        <taxon>Dikarya</taxon>
        <taxon>Basidiomycota</taxon>
        <taxon>Agaricomycotina</taxon>
        <taxon>Agaricomycetes</taxon>
        <taxon>Agaricomycetidae</taxon>
        <taxon>Agaricales</taxon>
        <taxon>Marasmiineae</taxon>
        <taxon>Physalacriaceae</taxon>
        <taxon>Armillaria</taxon>
    </lineage>
</organism>
<accession>A0AA39Q102</accession>
<proteinExistence type="predicted"/>
<sequence>MDQSHASYHSCLSNGSASPVNEVIGEEGNEIGYSPIGLWNMTRKLEFGVPLAHSLTLQQSSLMSIAFFAAGTHGDTNHRPSQAESQPDFLKFPTQALNAAEYGHHQSTHIEGLLDLVCICLRKFKYPAETSNEQATLLDRAFGGTTLVVHYAGTFSQANVPERPQPTVYLSPKHLGLETEITPLIKALTEKVDAATKLKAQPVDTLWPLKASVASPSDLSSNTFKDMSAKSRAVPDASQSHPLRRENTLTLPLSAASSFSDLGINELSATELKVLNYIDDMEALKTEVKRLQEEIAFIHQRHSVELGHFYHRFQGELASLERVSQNQHGLLAYLEDWVAAGSQSDTFSPPGFTACKRPFPIDNELGSGSLKKTRLCGTTEAVSKEKDIARDDVGNT</sequence>
<keyword evidence="1" id="KW-0175">Coiled coil</keyword>
<feature type="compositionally biased region" description="Polar residues" evidence="2">
    <location>
        <begin position="216"/>
        <end position="225"/>
    </location>
</feature>
<protein>
    <submittedName>
        <fullName evidence="3">Uncharacterized protein</fullName>
    </submittedName>
</protein>
<evidence type="ECO:0000256" key="1">
    <source>
        <dbReference type="SAM" id="Coils"/>
    </source>
</evidence>
<name>A0AA39Q102_9AGAR</name>
<dbReference type="Proteomes" id="UP001175228">
    <property type="component" value="Unassembled WGS sequence"/>
</dbReference>
<keyword evidence="4" id="KW-1185">Reference proteome</keyword>
<dbReference type="AlphaFoldDB" id="A0AA39Q102"/>
<evidence type="ECO:0000313" key="3">
    <source>
        <dbReference type="EMBL" id="KAK0494252.1"/>
    </source>
</evidence>
<comment type="caution">
    <text evidence="3">The sequence shown here is derived from an EMBL/GenBank/DDBJ whole genome shotgun (WGS) entry which is preliminary data.</text>
</comment>